<dbReference type="SUPFAM" id="SSF54197">
    <property type="entry name" value="HIT-like"/>
    <property type="match status" value="1"/>
</dbReference>
<dbReference type="InterPro" id="IPR052908">
    <property type="entry name" value="AP-4-A_phosphorylase"/>
</dbReference>
<sequence>MERSCLFCDSQQMEPRSILIGRCWFVIKDNFPVGLGHALIILKRHYPDMFGLSKPEWEELRDITERAKENWDHEYTPDGYNLGVNCGEAAGQTVFHLHIHLIPRYKGDVENPRGGIRNFKKPLVPYE</sequence>
<feature type="domain" description="HIT" evidence="2">
    <location>
        <begin position="6"/>
        <end position="111"/>
    </location>
</feature>
<dbReference type="AlphaFoldDB" id="A0A0G1KC55"/>
<gene>
    <name evidence="3" type="ORF">UW78_C0012G0018</name>
</gene>
<proteinExistence type="predicted"/>
<accession>A0A0G1KC55</accession>
<dbReference type="GO" id="GO:0003824">
    <property type="term" value="F:catalytic activity"/>
    <property type="evidence" value="ECO:0007669"/>
    <property type="project" value="InterPro"/>
</dbReference>
<evidence type="ECO:0000259" key="2">
    <source>
        <dbReference type="PROSITE" id="PS51084"/>
    </source>
</evidence>
<evidence type="ECO:0000256" key="1">
    <source>
        <dbReference type="PROSITE-ProRule" id="PRU00464"/>
    </source>
</evidence>
<dbReference type="PATRIC" id="fig|1618610.3.peg.522"/>
<dbReference type="InterPro" id="IPR036265">
    <property type="entry name" value="HIT-like_sf"/>
</dbReference>
<evidence type="ECO:0000313" key="3">
    <source>
        <dbReference type="EMBL" id="KKT81341.1"/>
    </source>
</evidence>
<comment type="caution">
    <text evidence="3">The sequence shown here is derived from an EMBL/GenBank/DDBJ whole genome shotgun (WGS) entry which is preliminary data.</text>
</comment>
<dbReference type="EMBL" id="LCJQ01000012">
    <property type="protein sequence ID" value="KKT81341.1"/>
    <property type="molecule type" value="Genomic_DNA"/>
</dbReference>
<dbReference type="PANTHER" id="PTHR42997">
    <property type="entry name" value="HIT FAMILY HYDROLASE"/>
    <property type="match status" value="1"/>
</dbReference>
<evidence type="ECO:0000313" key="4">
    <source>
        <dbReference type="Proteomes" id="UP000034595"/>
    </source>
</evidence>
<dbReference type="PROSITE" id="PS51084">
    <property type="entry name" value="HIT_2"/>
    <property type="match status" value="1"/>
</dbReference>
<dbReference type="Pfam" id="PF01230">
    <property type="entry name" value="HIT"/>
    <property type="match status" value="1"/>
</dbReference>
<reference evidence="3 4" key="1">
    <citation type="journal article" date="2015" name="Nature">
        <title>rRNA introns, odd ribosomes, and small enigmatic genomes across a large radiation of phyla.</title>
        <authorList>
            <person name="Brown C.T."/>
            <person name="Hug L.A."/>
            <person name="Thomas B.C."/>
            <person name="Sharon I."/>
            <person name="Castelle C.J."/>
            <person name="Singh A."/>
            <person name="Wilkins M.J."/>
            <person name="Williams K.H."/>
            <person name="Banfield J.F."/>
        </authorList>
    </citation>
    <scope>NUCLEOTIDE SEQUENCE [LARGE SCALE GENOMIC DNA]</scope>
</reference>
<dbReference type="Proteomes" id="UP000034595">
    <property type="component" value="Unassembled WGS sequence"/>
</dbReference>
<dbReference type="InterPro" id="IPR019808">
    <property type="entry name" value="Histidine_triad_CS"/>
</dbReference>
<dbReference type="InterPro" id="IPR011146">
    <property type="entry name" value="HIT-like"/>
</dbReference>
<dbReference type="Gene3D" id="3.30.428.10">
    <property type="entry name" value="HIT-like"/>
    <property type="match status" value="1"/>
</dbReference>
<protein>
    <submittedName>
        <fullName evidence="3">Histidine triad (HIT) protein</fullName>
    </submittedName>
</protein>
<organism evidence="3 4">
    <name type="scientific">Candidatus Azambacteria bacterium GW2011_GWA1_44_9</name>
    <dbReference type="NCBI Taxonomy" id="1618610"/>
    <lineage>
        <taxon>Bacteria</taxon>
        <taxon>Candidatus Azamiibacteriota</taxon>
    </lineage>
</organism>
<feature type="short sequence motif" description="Histidine triad motif" evidence="1">
    <location>
        <begin position="96"/>
        <end position="100"/>
    </location>
</feature>
<name>A0A0G1KC55_9BACT</name>
<dbReference type="PROSITE" id="PS00892">
    <property type="entry name" value="HIT_1"/>
    <property type="match status" value="1"/>
</dbReference>
<dbReference type="PANTHER" id="PTHR42997:SF1">
    <property type="entry name" value="AP-4-A PHOSPHORYLASE"/>
    <property type="match status" value="1"/>
</dbReference>